<sequence length="91" mass="10568">MEPRFAGFYAEKRKTKRNTPKTASNRLVSEKHVQEEATNACSRLSTQRPLRLMLFGEGCWLRPPGNHGKLRLTKQSTFSTPWKSRRQPKKP</sequence>
<evidence type="ECO:0000256" key="1">
    <source>
        <dbReference type="SAM" id="MobiDB-lite"/>
    </source>
</evidence>
<gene>
    <name evidence="2" type="ORF">HPB52_004233</name>
</gene>
<feature type="region of interest" description="Disordered" evidence="1">
    <location>
        <begin position="64"/>
        <end position="91"/>
    </location>
</feature>
<feature type="compositionally biased region" description="Polar residues" evidence="1">
    <location>
        <begin position="73"/>
        <end position="82"/>
    </location>
</feature>
<reference evidence="2" key="2">
    <citation type="submission" date="2021-09" db="EMBL/GenBank/DDBJ databases">
        <authorList>
            <person name="Jia N."/>
            <person name="Wang J."/>
            <person name="Shi W."/>
            <person name="Du L."/>
            <person name="Sun Y."/>
            <person name="Zhan W."/>
            <person name="Jiang J."/>
            <person name="Wang Q."/>
            <person name="Zhang B."/>
            <person name="Ji P."/>
            <person name="Sakyi L.B."/>
            <person name="Cui X."/>
            <person name="Yuan T."/>
            <person name="Jiang B."/>
            <person name="Yang W."/>
            <person name="Lam T.T.-Y."/>
            <person name="Chang Q."/>
            <person name="Ding S."/>
            <person name="Wang X."/>
            <person name="Zhu J."/>
            <person name="Ruan X."/>
            <person name="Zhao L."/>
            <person name="Wei J."/>
            <person name="Que T."/>
            <person name="Du C."/>
            <person name="Cheng J."/>
            <person name="Dai P."/>
            <person name="Han X."/>
            <person name="Huang E."/>
            <person name="Gao Y."/>
            <person name="Liu J."/>
            <person name="Shao H."/>
            <person name="Ye R."/>
            <person name="Li L."/>
            <person name="Wei W."/>
            <person name="Wang X."/>
            <person name="Wang C."/>
            <person name="Huo Q."/>
            <person name="Li W."/>
            <person name="Guo W."/>
            <person name="Chen H."/>
            <person name="Chen S."/>
            <person name="Zhou L."/>
            <person name="Zhou L."/>
            <person name="Ni X."/>
            <person name="Tian J."/>
            <person name="Zhou Y."/>
            <person name="Sheng Y."/>
            <person name="Liu T."/>
            <person name="Pan Y."/>
            <person name="Xia L."/>
            <person name="Li J."/>
            <person name="Zhao F."/>
            <person name="Cao W."/>
        </authorList>
    </citation>
    <scope>NUCLEOTIDE SEQUENCE</scope>
    <source>
        <strain evidence="2">Rsan-2018</strain>
        <tissue evidence="2">Larvae</tissue>
    </source>
</reference>
<reference evidence="2" key="1">
    <citation type="journal article" date="2020" name="Cell">
        <title>Large-Scale Comparative Analyses of Tick Genomes Elucidate Their Genetic Diversity and Vector Capacities.</title>
        <authorList>
            <consortium name="Tick Genome and Microbiome Consortium (TIGMIC)"/>
            <person name="Jia N."/>
            <person name="Wang J."/>
            <person name="Shi W."/>
            <person name="Du L."/>
            <person name="Sun Y."/>
            <person name="Zhan W."/>
            <person name="Jiang J.F."/>
            <person name="Wang Q."/>
            <person name="Zhang B."/>
            <person name="Ji P."/>
            <person name="Bell-Sakyi L."/>
            <person name="Cui X.M."/>
            <person name="Yuan T.T."/>
            <person name="Jiang B.G."/>
            <person name="Yang W.F."/>
            <person name="Lam T.T."/>
            <person name="Chang Q.C."/>
            <person name="Ding S.J."/>
            <person name="Wang X.J."/>
            <person name="Zhu J.G."/>
            <person name="Ruan X.D."/>
            <person name="Zhao L."/>
            <person name="Wei J.T."/>
            <person name="Ye R.Z."/>
            <person name="Que T.C."/>
            <person name="Du C.H."/>
            <person name="Zhou Y.H."/>
            <person name="Cheng J.X."/>
            <person name="Dai P.F."/>
            <person name="Guo W.B."/>
            <person name="Han X.H."/>
            <person name="Huang E.J."/>
            <person name="Li L.F."/>
            <person name="Wei W."/>
            <person name="Gao Y.C."/>
            <person name="Liu J.Z."/>
            <person name="Shao H.Z."/>
            <person name="Wang X."/>
            <person name="Wang C.C."/>
            <person name="Yang T.C."/>
            <person name="Huo Q.B."/>
            <person name="Li W."/>
            <person name="Chen H.Y."/>
            <person name="Chen S.E."/>
            <person name="Zhou L.G."/>
            <person name="Ni X.B."/>
            <person name="Tian J.H."/>
            <person name="Sheng Y."/>
            <person name="Liu T."/>
            <person name="Pan Y.S."/>
            <person name="Xia L.Y."/>
            <person name="Li J."/>
            <person name="Zhao F."/>
            <person name="Cao W.C."/>
        </authorList>
    </citation>
    <scope>NUCLEOTIDE SEQUENCE</scope>
    <source>
        <strain evidence="2">Rsan-2018</strain>
    </source>
</reference>
<name>A0A9D4PBZ0_RHISA</name>
<accession>A0A9D4PBZ0</accession>
<comment type="caution">
    <text evidence="2">The sequence shown here is derived from an EMBL/GenBank/DDBJ whole genome shotgun (WGS) entry which is preliminary data.</text>
</comment>
<protein>
    <submittedName>
        <fullName evidence="2">Uncharacterized protein</fullName>
    </submittedName>
</protein>
<dbReference type="EMBL" id="JABSTV010001255">
    <property type="protein sequence ID" value="KAH7935107.1"/>
    <property type="molecule type" value="Genomic_DNA"/>
</dbReference>
<proteinExistence type="predicted"/>
<organism evidence="2 3">
    <name type="scientific">Rhipicephalus sanguineus</name>
    <name type="common">Brown dog tick</name>
    <name type="synonym">Ixodes sanguineus</name>
    <dbReference type="NCBI Taxonomy" id="34632"/>
    <lineage>
        <taxon>Eukaryota</taxon>
        <taxon>Metazoa</taxon>
        <taxon>Ecdysozoa</taxon>
        <taxon>Arthropoda</taxon>
        <taxon>Chelicerata</taxon>
        <taxon>Arachnida</taxon>
        <taxon>Acari</taxon>
        <taxon>Parasitiformes</taxon>
        <taxon>Ixodida</taxon>
        <taxon>Ixodoidea</taxon>
        <taxon>Ixodidae</taxon>
        <taxon>Rhipicephalinae</taxon>
        <taxon>Rhipicephalus</taxon>
        <taxon>Rhipicephalus</taxon>
    </lineage>
</organism>
<evidence type="ECO:0000313" key="3">
    <source>
        <dbReference type="Proteomes" id="UP000821837"/>
    </source>
</evidence>
<dbReference type="Proteomes" id="UP000821837">
    <property type="component" value="Unassembled WGS sequence"/>
</dbReference>
<evidence type="ECO:0000313" key="2">
    <source>
        <dbReference type="EMBL" id="KAH7935107.1"/>
    </source>
</evidence>
<keyword evidence="3" id="KW-1185">Reference proteome</keyword>
<dbReference type="AlphaFoldDB" id="A0A9D4PBZ0"/>